<name>A0A8X6HPZ0_TRICU</name>
<keyword evidence="2" id="KW-1185">Reference proteome</keyword>
<dbReference type="AlphaFoldDB" id="A0A8X6HPZ0"/>
<evidence type="ECO:0000313" key="2">
    <source>
        <dbReference type="Proteomes" id="UP000887116"/>
    </source>
</evidence>
<evidence type="ECO:0000313" key="1">
    <source>
        <dbReference type="EMBL" id="GFR28007.1"/>
    </source>
</evidence>
<sequence length="89" mass="10255">MKIISHSVERSSLGPCVNPIDGLPGVYFHTKLMSVTKKNSDAPDYLRQSALEVIDGIPSDSFDLYRWQLRRFEQRGKWCLYQKSFSPAF</sequence>
<comment type="caution">
    <text evidence="1">The sequence shown here is derived from an EMBL/GenBank/DDBJ whole genome shotgun (WGS) entry which is preliminary data.</text>
</comment>
<proteinExistence type="predicted"/>
<dbReference type="Proteomes" id="UP000887116">
    <property type="component" value="Unassembled WGS sequence"/>
</dbReference>
<reference evidence="1" key="1">
    <citation type="submission" date="2020-07" db="EMBL/GenBank/DDBJ databases">
        <title>Multicomponent nature underlies the extraordinary mechanical properties of spider dragline silk.</title>
        <authorList>
            <person name="Kono N."/>
            <person name="Nakamura H."/>
            <person name="Mori M."/>
            <person name="Yoshida Y."/>
            <person name="Ohtoshi R."/>
            <person name="Malay A.D."/>
            <person name="Moran D.A.P."/>
            <person name="Tomita M."/>
            <person name="Numata K."/>
            <person name="Arakawa K."/>
        </authorList>
    </citation>
    <scope>NUCLEOTIDE SEQUENCE</scope>
</reference>
<dbReference type="EMBL" id="BMAO01019047">
    <property type="protein sequence ID" value="GFR28007.1"/>
    <property type="molecule type" value="Genomic_DNA"/>
</dbReference>
<gene>
    <name evidence="1" type="ORF">TNCT_673171</name>
</gene>
<accession>A0A8X6HPZ0</accession>
<organism evidence="1 2">
    <name type="scientific">Trichonephila clavata</name>
    <name type="common">Joro spider</name>
    <name type="synonym">Nephila clavata</name>
    <dbReference type="NCBI Taxonomy" id="2740835"/>
    <lineage>
        <taxon>Eukaryota</taxon>
        <taxon>Metazoa</taxon>
        <taxon>Ecdysozoa</taxon>
        <taxon>Arthropoda</taxon>
        <taxon>Chelicerata</taxon>
        <taxon>Arachnida</taxon>
        <taxon>Araneae</taxon>
        <taxon>Araneomorphae</taxon>
        <taxon>Entelegynae</taxon>
        <taxon>Araneoidea</taxon>
        <taxon>Nephilidae</taxon>
        <taxon>Trichonephila</taxon>
    </lineage>
</organism>
<protein>
    <submittedName>
        <fullName evidence="1">Uncharacterized protein</fullName>
    </submittedName>
</protein>